<gene>
    <name evidence="2" type="ORF">GDO78_023073</name>
</gene>
<organism evidence="2 3">
    <name type="scientific">Eleutherodactylus coqui</name>
    <name type="common">Puerto Rican coqui</name>
    <dbReference type="NCBI Taxonomy" id="57060"/>
    <lineage>
        <taxon>Eukaryota</taxon>
        <taxon>Metazoa</taxon>
        <taxon>Chordata</taxon>
        <taxon>Craniata</taxon>
        <taxon>Vertebrata</taxon>
        <taxon>Euteleostomi</taxon>
        <taxon>Amphibia</taxon>
        <taxon>Batrachia</taxon>
        <taxon>Anura</taxon>
        <taxon>Neobatrachia</taxon>
        <taxon>Hyloidea</taxon>
        <taxon>Eleutherodactylidae</taxon>
        <taxon>Eleutherodactylinae</taxon>
        <taxon>Eleutherodactylus</taxon>
        <taxon>Eleutherodactylus</taxon>
    </lineage>
</organism>
<accession>A0A8J6JY64</accession>
<keyword evidence="3" id="KW-1185">Reference proteome</keyword>
<name>A0A8J6JY64_ELECQ</name>
<keyword evidence="1" id="KW-0472">Membrane</keyword>
<evidence type="ECO:0000313" key="2">
    <source>
        <dbReference type="EMBL" id="KAG9468289.1"/>
    </source>
</evidence>
<dbReference type="EMBL" id="WNTK01000951">
    <property type="protein sequence ID" value="KAG9468289.1"/>
    <property type="molecule type" value="Genomic_DNA"/>
</dbReference>
<comment type="caution">
    <text evidence="2">The sequence shown here is derived from an EMBL/GenBank/DDBJ whole genome shotgun (WGS) entry which is preliminary data.</text>
</comment>
<keyword evidence="1" id="KW-1133">Transmembrane helix</keyword>
<keyword evidence="1" id="KW-0812">Transmembrane</keyword>
<proteinExistence type="predicted"/>
<evidence type="ECO:0000313" key="3">
    <source>
        <dbReference type="Proteomes" id="UP000770717"/>
    </source>
</evidence>
<feature type="transmembrane region" description="Helical" evidence="1">
    <location>
        <begin position="101"/>
        <end position="124"/>
    </location>
</feature>
<reference evidence="2" key="1">
    <citation type="thesis" date="2020" institute="ProQuest LLC" country="789 East Eisenhower Parkway, Ann Arbor, MI, USA">
        <title>Comparative Genomics and Chromosome Evolution.</title>
        <authorList>
            <person name="Mudd A.B."/>
        </authorList>
    </citation>
    <scope>NUCLEOTIDE SEQUENCE</scope>
    <source>
        <strain evidence="2">HN-11 Male</strain>
        <tissue evidence="2">Kidney and liver</tissue>
    </source>
</reference>
<dbReference type="AlphaFoldDB" id="A0A8J6JY64"/>
<feature type="transmembrane region" description="Helical" evidence="1">
    <location>
        <begin position="68"/>
        <end position="89"/>
    </location>
</feature>
<sequence>MFPSIRSPSSFLLPWYSFSLSPLSSSFPLPSVLLSAFIFSPSLCFSLLFFPLLLLFSLIFCLLPSSSLLYFLLSTPLLSLLFLYSPGLLSSPLLPPLSPLILSYFSPLLKLCFWSLLLQSAFIWRVWSWDLTHVTFPYLLTRTEL</sequence>
<feature type="transmembrane region" description="Helical" evidence="1">
    <location>
        <begin position="36"/>
        <end position="61"/>
    </location>
</feature>
<evidence type="ECO:0000256" key="1">
    <source>
        <dbReference type="SAM" id="Phobius"/>
    </source>
</evidence>
<protein>
    <submittedName>
        <fullName evidence="2">Uncharacterized protein</fullName>
    </submittedName>
</protein>
<dbReference type="Proteomes" id="UP000770717">
    <property type="component" value="Unassembled WGS sequence"/>
</dbReference>